<dbReference type="InterPro" id="IPR041504">
    <property type="entry name" value="AidB_N"/>
</dbReference>
<dbReference type="InterPro" id="IPR052904">
    <property type="entry name" value="Acyl-CoA_dehydrogenase-like"/>
</dbReference>
<dbReference type="InterPro" id="IPR006089">
    <property type="entry name" value="Acyl-CoA_DH_CS"/>
</dbReference>
<evidence type="ECO:0000259" key="8">
    <source>
        <dbReference type="Pfam" id="PF02770"/>
    </source>
</evidence>
<name>A0A8H7UNL7_MORIS</name>
<gene>
    <name evidence="11" type="ORF">INT43_002821</name>
</gene>
<dbReference type="InterPro" id="IPR053998">
    <property type="entry name" value="ACDH-11_C"/>
</dbReference>
<evidence type="ECO:0000256" key="5">
    <source>
        <dbReference type="RuleBase" id="RU362125"/>
    </source>
</evidence>
<evidence type="ECO:0000313" key="11">
    <source>
        <dbReference type="EMBL" id="KAG2186383.1"/>
    </source>
</evidence>
<reference evidence="11" key="1">
    <citation type="submission" date="2020-12" db="EMBL/GenBank/DDBJ databases">
        <title>Metabolic potential, ecology and presence of endohyphal bacteria is reflected in genomic diversity of Mucoromycotina.</title>
        <authorList>
            <person name="Muszewska A."/>
            <person name="Okrasinska A."/>
            <person name="Steczkiewicz K."/>
            <person name="Drgas O."/>
            <person name="Orlowska M."/>
            <person name="Perlinska-Lenart U."/>
            <person name="Aleksandrzak-Piekarczyk T."/>
            <person name="Szatraj K."/>
            <person name="Zielenkiewicz U."/>
            <person name="Pilsyk S."/>
            <person name="Malc E."/>
            <person name="Mieczkowski P."/>
            <person name="Kruszewska J.S."/>
            <person name="Biernat P."/>
            <person name="Pawlowska J."/>
        </authorList>
    </citation>
    <scope>NUCLEOTIDE SEQUENCE</scope>
    <source>
        <strain evidence="11">WA0000067209</strain>
    </source>
</reference>
<evidence type="ECO:0008006" key="13">
    <source>
        <dbReference type="Google" id="ProtNLM"/>
    </source>
</evidence>
<dbReference type="SUPFAM" id="SSF56645">
    <property type="entry name" value="Acyl-CoA dehydrogenase NM domain-like"/>
    <property type="match status" value="1"/>
</dbReference>
<evidence type="ECO:0000256" key="4">
    <source>
        <dbReference type="ARBA" id="ARBA00022827"/>
    </source>
</evidence>
<dbReference type="PANTHER" id="PTHR42707:SF2">
    <property type="entry name" value="ACD11 DEHYDROGENASE"/>
    <property type="match status" value="1"/>
</dbReference>
<dbReference type="Pfam" id="PF00441">
    <property type="entry name" value="Acyl-CoA_dh_1"/>
    <property type="match status" value="1"/>
</dbReference>
<evidence type="ECO:0000256" key="6">
    <source>
        <dbReference type="SAM" id="MobiDB-lite"/>
    </source>
</evidence>
<evidence type="ECO:0000259" key="10">
    <source>
        <dbReference type="Pfam" id="PF22217"/>
    </source>
</evidence>
<dbReference type="PROSITE" id="PS00073">
    <property type="entry name" value="ACYL_COA_DH_2"/>
    <property type="match status" value="1"/>
</dbReference>
<dbReference type="Gene3D" id="2.40.110.20">
    <property type="match status" value="1"/>
</dbReference>
<keyword evidence="5" id="KW-0560">Oxidoreductase</keyword>
<sequence>MSFKPTIASSDAGFRQEPPSLPTNQYESNRVLQNILKRYLPTSVMNQVEPDLQRFGKVVVDECAPLAAKCEEPGNHPRLRQYDAWCRRVDDIILPDAWQKLHDIAAREGLVALAYERPHGEYSRLYQMAKQYLYMPYSANVSCPLSMTDGAARIVELLGTPEMKSKYYRKLTSRDPSDFWTSGQWMTERAGGSDVGLSETIAELEDETNNVWSVKGFKWFSSATTADMTMLLARSVDPKTNKVIEGSKGLSLYLAELRKSDGSLNGVRVHRLKDKYGTKALPTAELELVDMKATLLGKPGRGVPNITAILNITRIYSVAGTLSGVTTALHVAKDFARKRTAFGKTLSMQPLHIETLVQLELTHRALSQLCFYECLLLGRTECSSQDSEERKYDAQTLRFITPICKSYGCKVGHQAITESMEALGGQGYMEDVGIARAVRDAQVNTIWEGTTNVLGLDVLRVLKETKGQALMHFKEVILDKISGNKDVAILDDAAENISKALDKVVDFVSNVKSRVEIEASARDLTFALGKILAGALLHEQASWAVQSKLHDSEQDLIALSRWCDPAELYKDIPQRTDSKVLEDAKLVFGLDAKL</sequence>
<comment type="cofactor">
    <cofactor evidence="1 5">
        <name>FAD</name>
        <dbReference type="ChEBI" id="CHEBI:57692"/>
    </cofactor>
</comment>
<dbReference type="InterPro" id="IPR009075">
    <property type="entry name" value="AcylCo_DH/oxidase_C"/>
</dbReference>
<dbReference type="OrthoDB" id="10251155at2759"/>
<feature type="domain" description="Acyl-CoA oxidase/dehydrogenase middle" evidence="8">
    <location>
        <begin position="184"/>
        <end position="290"/>
    </location>
</feature>
<comment type="similarity">
    <text evidence="2 5">Belongs to the acyl-CoA dehydrogenase family.</text>
</comment>
<protein>
    <recommendedName>
        <fullName evidence="13">Acyl-CoA dehydrogenase</fullName>
    </recommendedName>
</protein>
<keyword evidence="3 5" id="KW-0285">Flavoprotein</keyword>
<organism evidence="11 12">
    <name type="scientific">Mortierella isabellina</name>
    <name type="common">Filamentous fungus</name>
    <name type="synonym">Umbelopsis isabellina</name>
    <dbReference type="NCBI Taxonomy" id="91625"/>
    <lineage>
        <taxon>Eukaryota</taxon>
        <taxon>Fungi</taxon>
        <taxon>Fungi incertae sedis</taxon>
        <taxon>Mucoromycota</taxon>
        <taxon>Mucoromycotina</taxon>
        <taxon>Umbelopsidomycetes</taxon>
        <taxon>Umbelopsidales</taxon>
        <taxon>Umbelopsidaceae</taxon>
        <taxon>Umbelopsis</taxon>
    </lineage>
</organism>
<feature type="domain" description="Acyl-CoA dehydrogenase 11-like C-terminal" evidence="10">
    <location>
        <begin position="468"/>
        <end position="588"/>
    </location>
</feature>
<dbReference type="AlphaFoldDB" id="A0A8H7UNL7"/>
<dbReference type="InterPro" id="IPR006091">
    <property type="entry name" value="Acyl-CoA_Oxase/DH_mid-dom"/>
</dbReference>
<dbReference type="InterPro" id="IPR009100">
    <property type="entry name" value="AcylCoA_DH/oxidase_NM_dom_sf"/>
</dbReference>
<keyword evidence="4 5" id="KW-0274">FAD</keyword>
<keyword evidence="12" id="KW-1185">Reference proteome</keyword>
<comment type="caution">
    <text evidence="11">The sequence shown here is derived from an EMBL/GenBank/DDBJ whole genome shotgun (WGS) entry which is preliminary data.</text>
</comment>
<dbReference type="Gene3D" id="1.20.140.10">
    <property type="entry name" value="Butyryl-CoA Dehydrogenase, subunit A, domain 3"/>
    <property type="match status" value="1"/>
</dbReference>
<dbReference type="GO" id="GO:0003995">
    <property type="term" value="F:acyl-CoA dehydrogenase activity"/>
    <property type="evidence" value="ECO:0007669"/>
    <property type="project" value="InterPro"/>
</dbReference>
<feature type="region of interest" description="Disordered" evidence="6">
    <location>
        <begin position="1"/>
        <end position="25"/>
    </location>
</feature>
<dbReference type="InterPro" id="IPR036250">
    <property type="entry name" value="AcylCo_DH-like_C"/>
</dbReference>
<feature type="domain" description="Adaptive response protein AidB N-terminal" evidence="9">
    <location>
        <begin position="16"/>
        <end position="174"/>
    </location>
</feature>
<dbReference type="Gene3D" id="6.10.250.600">
    <property type="match status" value="1"/>
</dbReference>
<feature type="domain" description="Acyl-CoA dehydrogenase/oxidase C-terminal" evidence="7">
    <location>
        <begin position="300"/>
        <end position="461"/>
    </location>
</feature>
<evidence type="ECO:0000256" key="2">
    <source>
        <dbReference type="ARBA" id="ARBA00009347"/>
    </source>
</evidence>
<dbReference type="Pfam" id="PF02770">
    <property type="entry name" value="Acyl-CoA_dh_M"/>
    <property type="match status" value="1"/>
</dbReference>
<evidence type="ECO:0000259" key="7">
    <source>
        <dbReference type="Pfam" id="PF00441"/>
    </source>
</evidence>
<dbReference type="Pfam" id="PF22217">
    <property type="entry name" value="ACDH-11_C"/>
    <property type="match status" value="1"/>
</dbReference>
<dbReference type="SUPFAM" id="SSF47203">
    <property type="entry name" value="Acyl-CoA dehydrogenase C-terminal domain-like"/>
    <property type="match status" value="1"/>
</dbReference>
<dbReference type="EMBL" id="JAEPQZ010000001">
    <property type="protein sequence ID" value="KAG2186383.1"/>
    <property type="molecule type" value="Genomic_DNA"/>
</dbReference>
<accession>A0A8H7UNL7</accession>
<dbReference type="Proteomes" id="UP000654370">
    <property type="component" value="Unassembled WGS sequence"/>
</dbReference>
<evidence type="ECO:0000259" key="9">
    <source>
        <dbReference type="Pfam" id="PF18158"/>
    </source>
</evidence>
<proteinExistence type="inferred from homology"/>
<dbReference type="Pfam" id="PF18158">
    <property type="entry name" value="AidB_N"/>
    <property type="match status" value="1"/>
</dbReference>
<evidence type="ECO:0000256" key="1">
    <source>
        <dbReference type="ARBA" id="ARBA00001974"/>
    </source>
</evidence>
<evidence type="ECO:0000313" key="12">
    <source>
        <dbReference type="Proteomes" id="UP000654370"/>
    </source>
</evidence>
<dbReference type="PANTHER" id="PTHR42707">
    <property type="entry name" value="ACYL-COA DEHYDROGENASE"/>
    <property type="match status" value="1"/>
</dbReference>
<evidence type="ECO:0000256" key="3">
    <source>
        <dbReference type="ARBA" id="ARBA00022630"/>
    </source>
</evidence>